<keyword evidence="4" id="KW-1185">Reference proteome</keyword>
<protein>
    <submittedName>
        <fullName evidence="2 3">Uncharacterized protein</fullName>
    </submittedName>
</protein>
<reference evidence="3" key="4">
    <citation type="submission" date="2025-05" db="UniProtKB">
        <authorList>
            <consortium name="EnsemblFungi"/>
        </authorList>
    </citation>
    <scope>IDENTIFICATION</scope>
    <source>
        <strain evidence="3">isolate 1-1 / race 1 (BBBD)</strain>
    </source>
</reference>
<evidence type="ECO:0000313" key="3">
    <source>
        <dbReference type="EnsemblFungi" id="PTTG_03051-t43_1-p1"/>
    </source>
</evidence>
<dbReference type="EMBL" id="ADAS02000039">
    <property type="protein sequence ID" value="OAV94478.1"/>
    <property type="molecule type" value="Genomic_DNA"/>
</dbReference>
<reference evidence="2" key="2">
    <citation type="submission" date="2016-05" db="EMBL/GenBank/DDBJ databases">
        <title>Comparative analysis highlights variable genome content of wheat rusts and divergence of the mating loci.</title>
        <authorList>
            <person name="Cuomo C.A."/>
            <person name="Bakkeren G."/>
            <person name="Szabo L."/>
            <person name="Khalil H."/>
            <person name="Joly D."/>
            <person name="Goldberg J."/>
            <person name="Young S."/>
            <person name="Zeng Q."/>
            <person name="Fellers J."/>
        </authorList>
    </citation>
    <scope>NUCLEOTIDE SEQUENCE [LARGE SCALE GENOMIC DNA]</scope>
    <source>
        <strain evidence="2">1-1 BBBD Race 1</strain>
    </source>
</reference>
<name>A0A180GPX0_PUCT1</name>
<dbReference type="VEuPathDB" id="FungiDB:PTTG_03051"/>
<organism evidence="2">
    <name type="scientific">Puccinia triticina (isolate 1-1 / race 1 (BBBD))</name>
    <name type="common">Brown leaf rust fungus</name>
    <dbReference type="NCBI Taxonomy" id="630390"/>
    <lineage>
        <taxon>Eukaryota</taxon>
        <taxon>Fungi</taxon>
        <taxon>Dikarya</taxon>
        <taxon>Basidiomycota</taxon>
        <taxon>Pucciniomycotina</taxon>
        <taxon>Pucciniomycetes</taxon>
        <taxon>Pucciniales</taxon>
        <taxon>Pucciniaceae</taxon>
        <taxon>Puccinia</taxon>
    </lineage>
</organism>
<accession>A0A180GPX0</accession>
<feature type="compositionally biased region" description="Polar residues" evidence="1">
    <location>
        <begin position="1"/>
        <end position="23"/>
    </location>
</feature>
<evidence type="ECO:0000256" key="1">
    <source>
        <dbReference type="SAM" id="MobiDB-lite"/>
    </source>
</evidence>
<reference evidence="3 4" key="3">
    <citation type="journal article" date="2017" name="G3 (Bethesda)">
        <title>Comparative analysis highlights variable genome content of wheat rusts and divergence of the mating loci.</title>
        <authorList>
            <person name="Cuomo C.A."/>
            <person name="Bakkeren G."/>
            <person name="Khalil H.B."/>
            <person name="Panwar V."/>
            <person name="Joly D."/>
            <person name="Linning R."/>
            <person name="Sakthikumar S."/>
            <person name="Song X."/>
            <person name="Adiconis X."/>
            <person name="Fan L."/>
            <person name="Goldberg J.M."/>
            <person name="Levin J.Z."/>
            <person name="Young S."/>
            <person name="Zeng Q."/>
            <person name="Anikster Y."/>
            <person name="Bruce M."/>
            <person name="Wang M."/>
            <person name="Yin C."/>
            <person name="McCallum B."/>
            <person name="Szabo L.J."/>
            <person name="Hulbert S."/>
            <person name="Chen X."/>
            <person name="Fellers J.P."/>
        </authorList>
    </citation>
    <scope>NUCLEOTIDE SEQUENCE</scope>
    <source>
        <strain evidence="4">Isolate 1-1 / race 1 (BBBD)</strain>
        <strain evidence="3">isolate 1-1 / race 1 (BBBD)</strain>
    </source>
</reference>
<proteinExistence type="predicted"/>
<dbReference type="EnsemblFungi" id="PTTG_03051-t43_1">
    <property type="protein sequence ID" value="PTTG_03051-t43_1-p1"/>
    <property type="gene ID" value="PTTG_03051"/>
</dbReference>
<sequence>MSDTGASVTPSSTPQNGAQQTGTAARRGLSPTPSDNSDRPARRQCTGTGGLPPRFNPFQPLGGAPPVPDLPIDPIVLPPNNQYLASIGVPIIAQAQ</sequence>
<feature type="region of interest" description="Disordered" evidence="1">
    <location>
        <begin position="1"/>
        <end position="73"/>
    </location>
</feature>
<evidence type="ECO:0000313" key="2">
    <source>
        <dbReference type="EMBL" id="OAV94478.1"/>
    </source>
</evidence>
<evidence type="ECO:0000313" key="4">
    <source>
        <dbReference type="Proteomes" id="UP000005240"/>
    </source>
</evidence>
<dbReference type="Proteomes" id="UP000005240">
    <property type="component" value="Unassembled WGS sequence"/>
</dbReference>
<reference evidence="2" key="1">
    <citation type="submission" date="2009-11" db="EMBL/GenBank/DDBJ databases">
        <authorList>
            <consortium name="The Broad Institute Genome Sequencing Platform"/>
            <person name="Ward D."/>
            <person name="Feldgarden M."/>
            <person name="Earl A."/>
            <person name="Young S.K."/>
            <person name="Zeng Q."/>
            <person name="Koehrsen M."/>
            <person name="Alvarado L."/>
            <person name="Berlin A."/>
            <person name="Bochicchio J."/>
            <person name="Borenstein D."/>
            <person name="Chapman S.B."/>
            <person name="Chen Z."/>
            <person name="Engels R."/>
            <person name="Freedman E."/>
            <person name="Gellesch M."/>
            <person name="Goldberg J."/>
            <person name="Griggs A."/>
            <person name="Gujja S."/>
            <person name="Heilman E."/>
            <person name="Heiman D."/>
            <person name="Hepburn T."/>
            <person name="Howarth C."/>
            <person name="Jen D."/>
            <person name="Larson L."/>
            <person name="Lewis B."/>
            <person name="Mehta T."/>
            <person name="Park D."/>
            <person name="Pearson M."/>
            <person name="Roberts A."/>
            <person name="Saif S."/>
            <person name="Shea T."/>
            <person name="Shenoy N."/>
            <person name="Sisk P."/>
            <person name="Stolte C."/>
            <person name="Sykes S."/>
            <person name="Thomson T."/>
            <person name="Walk T."/>
            <person name="White J."/>
            <person name="Yandava C."/>
            <person name="Izard J."/>
            <person name="Baranova O.V."/>
            <person name="Blanton J.M."/>
            <person name="Tanner A.C."/>
            <person name="Dewhirst F.E."/>
            <person name="Haas B."/>
            <person name="Nusbaum C."/>
            <person name="Birren B."/>
        </authorList>
    </citation>
    <scope>NUCLEOTIDE SEQUENCE [LARGE SCALE GENOMIC DNA]</scope>
    <source>
        <strain evidence="2">1-1 BBBD Race 1</strain>
    </source>
</reference>
<gene>
    <name evidence="2" type="ORF">PTTG_03051</name>
</gene>
<dbReference type="AlphaFoldDB" id="A0A180GPX0"/>